<keyword evidence="9" id="KW-0732">Signal</keyword>
<feature type="chain" id="PRO_5045788552" description="glucan endo-1,3-beta-D-glucosidase" evidence="9">
    <location>
        <begin position="33"/>
        <end position="1167"/>
    </location>
</feature>
<evidence type="ECO:0000256" key="5">
    <source>
        <dbReference type="ARBA" id="ARBA00023295"/>
    </source>
</evidence>
<dbReference type="Proteomes" id="UP000823674">
    <property type="component" value="Chromosome A09"/>
</dbReference>
<keyword evidence="8" id="KW-0472">Membrane</keyword>
<dbReference type="InterPro" id="IPR044965">
    <property type="entry name" value="Glyco_hydro_17_plant"/>
</dbReference>
<feature type="signal peptide" evidence="9">
    <location>
        <begin position="1"/>
        <end position="32"/>
    </location>
</feature>
<comment type="caution">
    <text evidence="10">The sequence shown here is derived from an EMBL/GenBank/DDBJ whole genome shotgun (WGS) entry which is preliminary data.</text>
</comment>
<keyword evidence="11" id="KW-1185">Reference proteome</keyword>
<evidence type="ECO:0000313" key="11">
    <source>
        <dbReference type="Proteomes" id="UP000823674"/>
    </source>
</evidence>
<evidence type="ECO:0000256" key="3">
    <source>
        <dbReference type="ARBA" id="ARBA00012780"/>
    </source>
</evidence>
<evidence type="ECO:0000256" key="6">
    <source>
        <dbReference type="RuleBase" id="RU004335"/>
    </source>
</evidence>
<organism evidence="10 11">
    <name type="scientific">Brassica rapa subsp. trilocularis</name>
    <dbReference type="NCBI Taxonomy" id="1813537"/>
    <lineage>
        <taxon>Eukaryota</taxon>
        <taxon>Viridiplantae</taxon>
        <taxon>Streptophyta</taxon>
        <taxon>Embryophyta</taxon>
        <taxon>Tracheophyta</taxon>
        <taxon>Spermatophyta</taxon>
        <taxon>Magnoliopsida</taxon>
        <taxon>eudicotyledons</taxon>
        <taxon>Gunneridae</taxon>
        <taxon>Pentapetalae</taxon>
        <taxon>rosids</taxon>
        <taxon>malvids</taxon>
        <taxon>Brassicales</taxon>
        <taxon>Brassicaceae</taxon>
        <taxon>Brassiceae</taxon>
        <taxon>Brassica</taxon>
    </lineage>
</organism>
<dbReference type="PANTHER" id="PTHR32227">
    <property type="entry name" value="GLUCAN ENDO-1,3-BETA-GLUCOSIDASE BG1-RELATED-RELATED"/>
    <property type="match status" value="1"/>
</dbReference>
<comment type="catalytic activity">
    <reaction evidence="1">
        <text>Hydrolysis of (1-&gt;3)-beta-D-glucosidic linkages in (1-&gt;3)-beta-D-glucans.</text>
        <dbReference type="EC" id="3.2.1.39"/>
    </reaction>
</comment>
<dbReference type="Gene3D" id="3.20.20.80">
    <property type="entry name" value="Glycosidases"/>
    <property type="match status" value="3"/>
</dbReference>
<feature type="transmembrane region" description="Helical" evidence="8">
    <location>
        <begin position="538"/>
        <end position="563"/>
    </location>
</feature>
<evidence type="ECO:0000256" key="8">
    <source>
        <dbReference type="SAM" id="Phobius"/>
    </source>
</evidence>
<dbReference type="InterPro" id="IPR017853">
    <property type="entry name" value="GH"/>
</dbReference>
<keyword evidence="5 7" id="KW-0326">Glycosidase</keyword>
<comment type="similarity">
    <text evidence="2 6">Belongs to the glycosyl hydrolase 17 family.</text>
</comment>
<keyword evidence="4 7" id="KW-0378">Hydrolase</keyword>
<sequence>MKMSESRILYLSPMLLILLSLLMASFLDTTAAQIGVCYGMSGDPRPSPSDVVALYKRRNIQRMRLYAPDADALNALRNSDIELILDVPKTDLERVASSQAEADAWVQNNVKNYDGVRFRYITVGNEVKPSESAGSILFQAMQNIDNAVSGAGLAIKVSTSIDMGATTDTYPPSNGRFTDEYKNFLQPVIEFLVSKQSPLLLNNYPYFSYKDNMNSIPLEYALFKPTPVVNDDPYSYTNLFDANLDAVYAALEKSGGGSLEIVVSESGWPTEGGAGTSVENAMTYVNNLIQHVKGGTPRKPGKAIETYIFAMFDENQKGPPELEKFWGMFLPSQQPKYDVFQIWKTSGTTYLLVVWKSSGSHSGSLLTKSKSSGLLGSRLDFSERFVDDLTFSRLRLQISKSIAKITSALTRRLPGKSSTARRLKGKSSTARRLPNEISSLAYIRLLQAHRITNGSHPPIIVSFYDSMNHKNFRIKILSFFSSLWRESERYVVFRSQEWKKKKGKSILGALRASNWLFMVVVVLMTMAILIVSLSPMLLVLLCLLMASFFDTTAGQIGVCYGMLGDPRPNPSDVVALYRQRNIQRMRLNAPDPEALNALRNSDIELILDVPKTDLDRVASSQAEADTWVRDNVKNYDGVRFRYITVGNEVKPAEPAGMILFQAMQNIDNAVSGAGLGIKVSTAIDMGATMNTYPPSQGTFTDEYKNFLQPVIDFLVSKQSPLLLNNYPYFSYKDNMDTIPLEYALFTSPSSLVNDDQYAYQNLFDANLDAVYAALEKSGGGSLEIVVSESGWPTEGGPGTSVQNAMTYVNNLIQHVTTTGTPRKRKKPIETYIFAMFDENKKGPPELEKFWGMFLPTAQIGVCYGRLGNPRPSPSDVVALYKHRNIQRMRIYDPDHDTLNALRNSNIELILDVPKADLERIASSQAEADTWIRNNVKNYEGVRFRYITVGNEVEPSEPAARALFQAMKNIDNAVSRAGLGIKVSTAIDMGATMDTYPPSHGRFRDDYINFLQPVIGFLVSKQSPLLLNSYPYFSYKDDMKDIPLEYALFKPTPPVIDGQYSYHNLFDAQLDAVYAALEKSGGGSLEVVVSESGWPTQGGAGTSVENAMTYVNNLIQHVKSGTPRKPGKAIEAYIFAMFDENQKGPLELEKFWGMFLPNQQPKYNVNFN</sequence>
<protein>
    <recommendedName>
        <fullName evidence="3">glucan endo-1,3-beta-D-glucosidase</fullName>
        <ecNumber evidence="3">3.2.1.39</ecNumber>
    </recommendedName>
</protein>
<evidence type="ECO:0000256" key="2">
    <source>
        <dbReference type="ARBA" id="ARBA00008773"/>
    </source>
</evidence>
<dbReference type="InterPro" id="IPR000490">
    <property type="entry name" value="Glyco_hydro_17"/>
</dbReference>
<feature type="transmembrane region" description="Helical" evidence="8">
    <location>
        <begin position="512"/>
        <end position="531"/>
    </location>
</feature>
<dbReference type="EMBL" id="JADBGQ010000008">
    <property type="protein sequence ID" value="KAG5386288.1"/>
    <property type="molecule type" value="Genomic_DNA"/>
</dbReference>
<reference evidence="10 11" key="1">
    <citation type="submission" date="2021-03" db="EMBL/GenBank/DDBJ databases">
        <authorList>
            <person name="King G.J."/>
            <person name="Bancroft I."/>
            <person name="Baten A."/>
            <person name="Bloomfield J."/>
            <person name="Borpatragohain P."/>
            <person name="He Z."/>
            <person name="Irish N."/>
            <person name="Irwin J."/>
            <person name="Liu K."/>
            <person name="Mauleon R.P."/>
            <person name="Moore J."/>
            <person name="Morris R."/>
            <person name="Ostergaard L."/>
            <person name="Wang B."/>
            <person name="Wells R."/>
        </authorList>
    </citation>
    <scope>NUCLEOTIDE SEQUENCE [LARGE SCALE GENOMIC DNA]</scope>
    <source>
        <strain evidence="10">R-o-18</strain>
        <tissue evidence="10">Leaf</tissue>
    </source>
</reference>
<name>A0ABQ7LIB6_BRACM</name>
<keyword evidence="8" id="KW-0812">Transmembrane</keyword>
<gene>
    <name evidence="10" type="primary">A09p063210.1_BraROA</name>
    <name evidence="10" type="ORF">IGI04_037758</name>
</gene>
<evidence type="ECO:0000256" key="7">
    <source>
        <dbReference type="RuleBase" id="RU004336"/>
    </source>
</evidence>
<evidence type="ECO:0000313" key="10">
    <source>
        <dbReference type="EMBL" id="KAG5386288.1"/>
    </source>
</evidence>
<proteinExistence type="inferred from homology"/>
<dbReference type="Pfam" id="PF00332">
    <property type="entry name" value="Glyco_hydro_17"/>
    <property type="match status" value="3"/>
</dbReference>
<evidence type="ECO:0000256" key="1">
    <source>
        <dbReference type="ARBA" id="ARBA00000382"/>
    </source>
</evidence>
<accession>A0ABQ7LIB6</accession>
<keyword evidence="8" id="KW-1133">Transmembrane helix</keyword>
<evidence type="ECO:0000256" key="4">
    <source>
        <dbReference type="ARBA" id="ARBA00022801"/>
    </source>
</evidence>
<dbReference type="SUPFAM" id="SSF51445">
    <property type="entry name" value="(Trans)glycosidases"/>
    <property type="match status" value="3"/>
</dbReference>
<dbReference type="PROSITE" id="PS00587">
    <property type="entry name" value="GLYCOSYL_HYDROL_F17"/>
    <property type="match status" value="3"/>
</dbReference>
<dbReference type="EC" id="3.2.1.39" evidence="3"/>
<evidence type="ECO:0000256" key="9">
    <source>
        <dbReference type="SAM" id="SignalP"/>
    </source>
</evidence>